<evidence type="ECO:0000313" key="2">
    <source>
        <dbReference type="EMBL" id="GJT53883.1"/>
    </source>
</evidence>
<comment type="caution">
    <text evidence="2">The sequence shown here is derived from an EMBL/GenBank/DDBJ whole genome shotgun (WGS) entry which is preliminary data.</text>
</comment>
<accession>A0ABQ5ESZ3</accession>
<sequence>MLCKQESKGFPLRAEHNEWIQDTDEKSNELEAHYMYMTKIQEVLHATDDNSGPAYDVEPLEKVHTDDDYNVFATKRQHFEQPESINDTYVVEKVDSNVIPDSSDICDNEVKDDQNVEELKDERVLLASLIANLKLDVDVNKKIQKQLKKTNTSLTQDLKKSKQDLFIANSTFSETNNSLGETYVLEINWKNHLQNEWQNPITHDIKVLVKEMLIPLTQDTVSNASLFETHLKKEMFEDLKYVHSLEKEVDDLKMDIDALKSQIKNEKMSSKVDDLLLTQTKVNSDSPIVQLNKMSIENADLKAQLQDKDKCENVY</sequence>
<feature type="coiled-coil region" evidence="1">
    <location>
        <begin position="242"/>
        <end position="269"/>
    </location>
</feature>
<name>A0ABQ5ESZ3_9ASTR</name>
<evidence type="ECO:0000256" key="1">
    <source>
        <dbReference type="SAM" id="Coils"/>
    </source>
</evidence>
<evidence type="ECO:0000313" key="3">
    <source>
        <dbReference type="Proteomes" id="UP001151760"/>
    </source>
</evidence>
<dbReference type="Proteomes" id="UP001151760">
    <property type="component" value="Unassembled WGS sequence"/>
</dbReference>
<keyword evidence="1" id="KW-0175">Coiled coil</keyword>
<proteinExistence type="predicted"/>
<protein>
    <submittedName>
        <fullName evidence="2">Uncharacterized protein</fullName>
    </submittedName>
</protein>
<feature type="coiled-coil region" evidence="1">
    <location>
        <begin position="116"/>
        <end position="164"/>
    </location>
</feature>
<dbReference type="EMBL" id="BQNB010016626">
    <property type="protein sequence ID" value="GJT53883.1"/>
    <property type="molecule type" value="Genomic_DNA"/>
</dbReference>
<gene>
    <name evidence="2" type="ORF">Tco_0988937</name>
</gene>
<organism evidence="2 3">
    <name type="scientific">Tanacetum coccineum</name>
    <dbReference type="NCBI Taxonomy" id="301880"/>
    <lineage>
        <taxon>Eukaryota</taxon>
        <taxon>Viridiplantae</taxon>
        <taxon>Streptophyta</taxon>
        <taxon>Embryophyta</taxon>
        <taxon>Tracheophyta</taxon>
        <taxon>Spermatophyta</taxon>
        <taxon>Magnoliopsida</taxon>
        <taxon>eudicotyledons</taxon>
        <taxon>Gunneridae</taxon>
        <taxon>Pentapetalae</taxon>
        <taxon>asterids</taxon>
        <taxon>campanulids</taxon>
        <taxon>Asterales</taxon>
        <taxon>Asteraceae</taxon>
        <taxon>Asteroideae</taxon>
        <taxon>Anthemideae</taxon>
        <taxon>Anthemidinae</taxon>
        <taxon>Tanacetum</taxon>
    </lineage>
</organism>
<reference evidence="2" key="2">
    <citation type="submission" date="2022-01" db="EMBL/GenBank/DDBJ databases">
        <authorList>
            <person name="Yamashiro T."/>
            <person name="Shiraishi A."/>
            <person name="Satake H."/>
            <person name="Nakayama K."/>
        </authorList>
    </citation>
    <scope>NUCLEOTIDE SEQUENCE</scope>
</reference>
<reference evidence="2" key="1">
    <citation type="journal article" date="2022" name="Int. J. Mol. Sci.">
        <title>Draft Genome of Tanacetum Coccineum: Genomic Comparison of Closely Related Tanacetum-Family Plants.</title>
        <authorList>
            <person name="Yamashiro T."/>
            <person name="Shiraishi A."/>
            <person name="Nakayama K."/>
            <person name="Satake H."/>
        </authorList>
    </citation>
    <scope>NUCLEOTIDE SEQUENCE</scope>
</reference>
<keyword evidence="3" id="KW-1185">Reference proteome</keyword>